<dbReference type="AlphaFoldDB" id="A0A1I4FY27"/>
<keyword evidence="3" id="KW-1185">Reference proteome</keyword>
<dbReference type="InterPro" id="IPR035965">
    <property type="entry name" value="PAS-like_dom_sf"/>
</dbReference>
<dbReference type="InterPro" id="IPR000014">
    <property type="entry name" value="PAS"/>
</dbReference>
<dbReference type="PROSITE" id="PS50113">
    <property type="entry name" value="PAC"/>
    <property type="match status" value="1"/>
</dbReference>
<dbReference type="EMBL" id="FOTK01000002">
    <property type="protein sequence ID" value="SFL22140.1"/>
    <property type="molecule type" value="Genomic_DNA"/>
</dbReference>
<evidence type="ECO:0000313" key="3">
    <source>
        <dbReference type="Proteomes" id="UP000199048"/>
    </source>
</evidence>
<proteinExistence type="predicted"/>
<dbReference type="OrthoDB" id="8003951at2"/>
<reference evidence="3" key="1">
    <citation type="submission" date="2016-10" db="EMBL/GenBank/DDBJ databases">
        <authorList>
            <person name="Varghese N."/>
            <person name="Submissions S."/>
        </authorList>
    </citation>
    <scope>NUCLEOTIDE SEQUENCE [LARGE SCALE GENOMIC DNA]</scope>
    <source>
        <strain evidence="3">BL36</strain>
    </source>
</reference>
<gene>
    <name evidence="2" type="ORF">SAMN05192568_100240</name>
</gene>
<dbReference type="RefSeq" id="WP_092036845.1">
    <property type="nucleotide sequence ID" value="NZ_FOTK01000002.1"/>
</dbReference>
<evidence type="ECO:0000313" key="2">
    <source>
        <dbReference type="EMBL" id="SFL22140.1"/>
    </source>
</evidence>
<organism evidence="2 3">
    <name type="scientific">Methylobacterium pseudosasicola</name>
    <dbReference type="NCBI Taxonomy" id="582667"/>
    <lineage>
        <taxon>Bacteria</taxon>
        <taxon>Pseudomonadati</taxon>
        <taxon>Pseudomonadota</taxon>
        <taxon>Alphaproteobacteria</taxon>
        <taxon>Hyphomicrobiales</taxon>
        <taxon>Methylobacteriaceae</taxon>
        <taxon>Methylobacterium</taxon>
    </lineage>
</organism>
<name>A0A1I4FY27_9HYPH</name>
<feature type="domain" description="PAC" evidence="1">
    <location>
        <begin position="87"/>
        <end position="139"/>
    </location>
</feature>
<dbReference type="Gene3D" id="2.10.70.100">
    <property type="match status" value="1"/>
</dbReference>
<sequence length="199" mass="21392">MDQSDDIVSEAALIAALEASGGVGFWMWDIPNDDAHADPVTALLFNISPARSRAGVGLAEIMKAVYHEDQAHITQVILDCVQSGGSYTAEYRVCSPEGRLRWVFTRGHFYLDEDGRPTTGRGVVVEISDSKAAGIAFATRDGSTIEGALNKTADLCLSLHNAVSELGDTRIVALTETLLLEIGKHLAERQRASANLSLH</sequence>
<dbReference type="InterPro" id="IPR000700">
    <property type="entry name" value="PAS-assoc_C"/>
</dbReference>
<protein>
    <submittedName>
        <fullName evidence="2">PAS fold-containing protein</fullName>
    </submittedName>
</protein>
<dbReference type="CDD" id="cd00130">
    <property type="entry name" value="PAS"/>
    <property type="match status" value="1"/>
</dbReference>
<evidence type="ECO:0000259" key="1">
    <source>
        <dbReference type="PROSITE" id="PS50113"/>
    </source>
</evidence>
<accession>A0A1I4FY27</accession>
<dbReference type="Gene3D" id="3.30.450.20">
    <property type="entry name" value="PAS domain"/>
    <property type="match status" value="1"/>
</dbReference>
<dbReference type="STRING" id="582667.SAMN05192568_100240"/>
<dbReference type="Proteomes" id="UP000199048">
    <property type="component" value="Unassembled WGS sequence"/>
</dbReference>
<dbReference type="SUPFAM" id="SSF55785">
    <property type="entry name" value="PYP-like sensor domain (PAS domain)"/>
    <property type="match status" value="1"/>
</dbReference>
<dbReference type="InterPro" id="IPR013655">
    <property type="entry name" value="PAS_fold_3"/>
</dbReference>
<dbReference type="Pfam" id="PF08447">
    <property type="entry name" value="PAS_3"/>
    <property type="match status" value="1"/>
</dbReference>